<proteinExistence type="predicted"/>
<feature type="disulfide bond" evidence="2">
    <location>
        <begin position="262"/>
        <end position="280"/>
    </location>
</feature>
<dbReference type="Gene3D" id="4.10.400.10">
    <property type="entry name" value="Low-density Lipoprotein Receptor"/>
    <property type="match status" value="2"/>
</dbReference>
<feature type="compositionally biased region" description="Polar residues" evidence="3">
    <location>
        <begin position="1"/>
        <end position="30"/>
    </location>
</feature>
<dbReference type="InterPro" id="IPR036055">
    <property type="entry name" value="LDL_receptor-like_sf"/>
</dbReference>
<feature type="region of interest" description="Disordered" evidence="3">
    <location>
        <begin position="1"/>
        <end position="36"/>
    </location>
</feature>
<name>A0A8B7P1I9_HYAAZ</name>
<dbReference type="PROSITE" id="PS01209">
    <property type="entry name" value="LDLRA_1"/>
    <property type="match status" value="1"/>
</dbReference>
<dbReference type="KEGG" id="hazt:108676324"/>
<gene>
    <name evidence="7" type="primary">LOC108676324</name>
</gene>
<dbReference type="PROSITE" id="PS50068">
    <property type="entry name" value="LDLRA_2"/>
    <property type="match status" value="1"/>
</dbReference>
<dbReference type="InterPro" id="IPR002172">
    <property type="entry name" value="LDrepeatLR_classA_rpt"/>
</dbReference>
<dbReference type="InterPro" id="IPR035914">
    <property type="entry name" value="Sperma_CUB_dom_sf"/>
</dbReference>
<dbReference type="InterPro" id="IPR000859">
    <property type="entry name" value="CUB_dom"/>
</dbReference>
<evidence type="ECO:0000313" key="7">
    <source>
        <dbReference type="RefSeq" id="XP_018019877.2"/>
    </source>
</evidence>
<evidence type="ECO:0000256" key="1">
    <source>
        <dbReference type="ARBA" id="ARBA00023157"/>
    </source>
</evidence>
<dbReference type="PROSITE" id="PS01180">
    <property type="entry name" value="CUB"/>
    <property type="match status" value="1"/>
</dbReference>
<dbReference type="SMART" id="SM00042">
    <property type="entry name" value="CUB"/>
    <property type="match status" value="1"/>
</dbReference>
<dbReference type="Pfam" id="PF00057">
    <property type="entry name" value="Ldl_recept_a"/>
    <property type="match status" value="1"/>
</dbReference>
<protein>
    <submittedName>
        <fullName evidence="7">Uncharacterized protein LOC108676324</fullName>
    </submittedName>
</protein>
<dbReference type="SMART" id="SM00192">
    <property type="entry name" value="LDLa"/>
    <property type="match status" value="2"/>
</dbReference>
<reference evidence="7" key="1">
    <citation type="submission" date="2025-08" db="UniProtKB">
        <authorList>
            <consortium name="RefSeq"/>
        </authorList>
    </citation>
    <scope>IDENTIFICATION</scope>
    <source>
        <tissue evidence="7">Whole organism</tissue>
    </source>
</reference>
<comment type="caution">
    <text evidence="2">Lacks conserved residue(s) required for the propagation of feature annotation.</text>
</comment>
<accession>A0A8B7P1I9</accession>
<dbReference type="InterPro" id="IPR056707">
    <property type="entry name" value="DUF7805"/>
</dbReference>
<dbReference type="CDD" id="cd00112">
    <property type="entry name" value="LDLa"/>
    <property type="match status" value="2"/>
</dbReference>
<dbReference type="PANTHER" id="PTHR47537">
    <property type="entry name" value="CUBILIN"/>
    <property type="match status" value="1"/>
</dbReference>
<dbReference type="Gene3D" id="2.60.120.290">
    <property type="entry name" value="Spermadhesin, CUB domain"/>
    <property type="match status" value="2"/>
</dbReference>
<evidence type="ECO:0000256" key="4">
    <source>
        <dbReference type="SAM" id="Phobius"/>
    </source>
</evidence>
<keyword evidence="4" id="KW-1133">Transmembrane helix</keyword>
<dbReference type="CDD" id="cd00041">
    <property type="entry name" value="CUB"/>
    <property type="match status" value="1"/>
</dbReference>
<keyword evidence="4" id="KW-0812">Transmembrane</keyword>
<dbReference type="PANTHER" id="PTHR47537:SF3">
    <property type="entry name" value="CUB DOMAIN-CONTAINING PROTEIN"/>
    <property type="match status" value="1"/>
</dbReference>
<keyword evidence="6" id="KW-1185">Reference proteome</keyword>
<keyword evidence="1 2" id="KW-1015">Disulfide bond</keyword>
<dbReference type="AlphaFoldDB" id="A0A8B7P1I9"/>
<feature type="disulfide bond" evidence="2">
    <location>
        <begin position="255"/>
        <end position="267"/>
    </location>
</feature>
<dbReference type="Pfam" id="PF25090">
    <property type="entry name" value="DUF7805"/>
    <property type="match status" value="1"/>
</dbReference>
<dbReference type="SUPFAM" id="SSF57424">
    <property type="entry name" value="LDL receptor-like module"/>
    <property type="match status" value="2"/>
</dbReference>
<dbReference type="Proteomes" id="UP000694843">
    <property type="component" value="Unplaced"/>
</dbReference>
<dbReference type="PRINTS" id="PR00261">
    <property type="entry name" value="LDLRECEPTOR"/>
</dbReference>
<dbReference type="SUPFAM" id="SSF49854">
    <property type="entry name" value="Spermadhesin, CUB domain"/>
    <property type="match status" value="2"/>
</dbReference>
<dbReference type="GeneID" id="108676324"/>
<feature type="transmembrane region" description="Helical" evidence="4">
    <location>
        <begin position="211"/>
        <end position="228"/>
    </location>
</feature>
<dbReference type="OrthoDB" id="10037824at2759"/>
<feature type="domain" description="CUB" evidence="5">
    <location>
        <begin position="448"/>
        <end position="596"/>
    </location>
</feature>
<dbReference type="GO" id="GO:0005886">
    <property type="term" value="C:plasma membrane"/>
    <property type="evidence" value="ECO:0007669"/>
    <property type="project" value="TreeGrafter"/>
</dbReference>
<evidence type="ECO:0000256" key="2">
    <source>
        <dbReference type="PROSITE-ProRule" id="PRU00124"/>
    </source>
</evidence>
<dbReference type="InterPro" id="IPR053207">
    <property type="entry name" value="Non-NMDA_GluR_Accessory"/>
</dbReference>
<keyword evidence="4" id="KW-0472">Membrane</keyword>
<feature type="transmembrane region" description="Helical" evidence="4">
    <location>
        <begin position="1114"/>
        <end position="1134"/>
    </location>
</feature>
<evidence type="ECO:0000259" key="5">
    <source>
        <dbReference type="PROSITE" id="PS01180"/>
    </source>
</evidence>
<sequence length="1182" mass="132099">MVQKQPRSTSTAPQSCSGEDSSQSVQNSGRKFSHPKQHDFTNVFKTSTCGFPAKVTRCTLIEDQTVTTSSSLPTNHPTCRHLVRAAFRLQCSSDSKTVVSRSACGTNFTQEFVERTKLCDETRRRSDEQAEAQRMHTYRTRSWSFNTMNTRQMFARIWGCNIQEDSVLFRLRASNQSSPGIVSLNSAHRTRSQLNGKTSIRLRTSARARTGFFNAFMSLMLIFLIWGLDEAATEGPDSPLTSHRSGGGVGSASPCPVSEHTCDNLQCVPRDKVCNGEDDCGDQSDERPGCTPCNVTYYGEVGKSYELDLRLSASAKLPFTCHLTFVAAGDIYGELVQLVFRDVTLGTFRSHHVFGCPGGSITVDEAMRPHIEGYWCGGSNLHNVYYSETNTVSVTIHVPEKSSSLMTVDKDFRTRVLYKFLLEAKAVVRYGTWDSAKYLGFARPNSICDKIFDSCDRRKCRIQSPNYPGMYPRNITCQYIIRQATVPYGRHALVSVGQPNNGHVHIRHTDAAECDKTLQLRLDSECDVVGDTLNIYEISGEKRRLLLRFCGGGIVPRVTSSGAELLLVFQTSAFDNMYFDPSPGTHPGFELDVGVAFVPKNSYLYAEDKCMFTISSFEAAKGFFENVAHSLPSDSKCIYEFIGRSDEVIWLHFTRLKSTYNQPKSRDAPHCRTRITLSEEGAEEPLESSCGHMGVRVCHREQLGPGRNRTRPCGESESYLTQGPKATLTIHYLLPSAVANLEFRLHYEFVYSGPKAEALNIQHPCDKLITSERSKKGMIQSPANNLLYGKFGETSLQCKYRLRGKPNEAVRVTFISFTAHNSTCHGGESPLQACGRPHRLEGRGSRLEVSEYPWKEIELPLACLCHGSSLPAALMSFTSNIAINFTVVGMNVFDDFSHFSFELEYEFVEVAECEEKRIVQGESGYLTLPMKPPSGPCRGHPWLIRPKKDRFLMISVPGRVIQGGLQLVEDTHTMFSSNNFPLSACSGPELHAYQPGTPRPLSAVCVDPSSSETVQVFSRGFRDPWSLDYLDQNQRSLIVVMVTRPSHYSAHHYSDTINIRYVQAAPRWLAERCATECPEVHACISASLFCDGTWHCPTGSDESVGTCLMALSPWFWLFFGILFGSLTVVVSWYANDLWKRQKKTPLSISGEEVLAPGHQENQQEPPECHFPHCIDVNFETTV</sequence>
<organism evidence="6 7">
    <name type="scientific">Hyalella azteca</name>
    <name type="common">Amphipod</name>
    <dbReference type="NCBI Taxonomy" id="294128"/>
    <lineage>
        <taxon>Eukaryota</taxon>
        <taxon>Metazoa</taxon>
        <taxon>Ecdysozoa</taxon>
        <taxon>Arthropoda</taxon>
        <taxon>Crustacea</taxon>
        <taxon>Multicrustacea</taxon>
        <taxon>Malacostraca</taxon>
        <taxon>Eumalacostraca</taxon>
        <taxon>Peracarida</taxon>
        <taxon>Amphipoda</taxon>
        <taxon>Senticaudata</taxon>
        <taxon>Talitrida</taxon>
        <taxon>Talitroidea</taxon>
        <taxon>Hyalellidae</taxon>
        <taxon>Hyalella</taxon>
    </lineage>
</organism>
<evidence type="ECO:0000256" key="3">
    <source>
        <dbReference type="SAM" id="MobiDB-lite"/>
    </source>
</evidence>
<dbReference type="InterPro" id="IPR023415">
    <property type="entry name" value="LDLR_class-A_CS"/>
</dbReference>
<evidence type="ECO:0000313" key="6">
    <source>
        <dbReference type="Proteomes" id="UP000694843"/>
    </source>
</evidence>
<dbReference type="RefSeq" id="XP_018019877.2">
    <property type="nucleotide sequence ID" value="XM_018164388.2"/>
</dbReference>